<proteinExistence type="predicted"/>
<dbReference type="Gene3D" id="6.10.140.2220">
    <property type="match status" value="1"/>
</dbReference>
<dbReference type="PROSITE" id="PS50280">
    <property type="entry name" value="SET"/>
    <property type="match status" value="1"/>
</dbReference>
<dbReference type="GO" id="GO:0005737">
    <property type="term" value="C:cytoplasm"/>
    <property type="evidence" value="ECO:0007669"/>
    <property type="project" value="TreeGrafter"/>
</dbReference>
<dbReference type="SUPFAM" id="SSF82199">
    <property type="entry name" value="SET domain"/>
    <property type="match status" value="1"/>
</dbReference>
<feature type="repeat" description="TPR" evidence="4">
    <location>
        <begin position="92"/>
        <end position="125"/>
    </location>
</feature>
<dbReference type="GO" id="GO:0008276">
    <property type="term" value="F:protein methyltransferase activity"/>
    <property type="evidence" value="ECO:0007669"/>
    <property type="project" value="UniProtKB-ARBA"/>
</dbReference>
<feature type="domain" description="SET" evidence="5">
    <location>
        <begin position="308"/>
        <end position="595"/>
    </location>
</feature>
<evidence type="ECO:0000259" key="5">
    <source>
        <dbReference type="PROSITE" id="PS50280"/>
    </source>
</evidence>
<dbReference type="SUPFAM" id="SSF48452">
    <property type="entry name" value="TPR-like"/>
    <property type="match status" value="1"/>
</dbReference>
<dbReference type="InterPro" id="IPR001214">
    <property type="entry name" value="SET_dom"/>
</dbReference>
<dbReference type="InterPro" id="IPR011990">
    <property type="entry name" value="TPR-like_helical_dom_sf"/>
</dbReference>
<feature type="non-terminal residue" evidence="6">
    <location>
        <position position="1"/>
    </location>
</feature>
<dbReference type="EMBL" id="CAXKWB010018026">
    <property type="protein sequence ID" value="CAL4120086.1"/>
    <property type="molecule type" value="Genomic_DNA"/>
</dbReference>
<dbReference type="AlphaFoldDB" id="A0AAV2RCI5"/>
<evidence type="ECO:0000256" key="4">
    <source>
        <dbReference type="PROSITE-ProRule" id="PRU00339"/>
    </source>
</evidence>
<gene>
    <name evidence="6" type="ORF">MNOR_LOCUS21928</name>
</gene>
<sequence length="728" mass="82896">LIIKWKAVIVVMKTTHCDEDDDESMSTNSPFVQLFNYFLREVEDAEKTMEVISHFEADKSKESMFEYFWGLEEAHCCLDFNLVESSKSQTQSDQLRLEGNMYYQKGNFDQAVQLYNMSIMLAPHPSTKSHIKETLTDTSIEDMEKQKDSTSLALGFANRSAVLCELEKYDKSIKDIDLALKYGYPEAQIFKLAERKAKCLLGLKKQHDAKALLNSTIESLSTSNMDETKKKSNKSKLLALLKKCQKGETEEVPCEENIPNIPTSDGVSPSEDGIDPIDITLNPVSTSNRSYSIPRLTENHSTILSVSSALRLQYSPDQGRFFIADRDIKPGELILVEKAPFSCLHLQKDILDCHCCVCHTKCNNPLPCHSCCMVMFCSEACQLEGLNGHSKVECLTLPTLASLYMGNYCPLVYKIITQTPYKTLKSHMPVWNNQVAESSPIRQGFNRKRLFDSSDFLSTYALISNVWHRSVNDLFKRTAMAFLLTKLLIKSNQYFIGSSGEPFPPNHKDTSLLGSTLMTLILSLPCNAHSIEEFYIKDNERVTLREEVGAAVFPAQSLMNHSCNPATMRATIGDHMTSYAIRFIPEGTEVTDNYGCHYAMVETEFRQAELKRQYDFSCKCEACTGDWPICERLSVTPKFKTLKGTNMNEPSQEEEELQKTYKILKSNFQKAYPNIIKGDINDENKQIVKDLIEFFDKHIDHPCRMYFDVQECLRICIDKETSNYRSCK</sequence>
<keyword evidence="7" id="KW-1185">Reference proteome</keyword>
<evidence type="ECO:0000256" key="1">
    <source>
        <dbReference type="ARBA" id="ARBA00022603"/>
    </source>
</evidence>
<keyword evidence="1" id="KW-0489">Methyltransferase</keyword>
<organism evidence="6 7">
    <name type="scientific">Meganyctiphanes norvegica</name>
    <name type="common">Northern krill</name>
    <name type="synonym">Thysanopoda norvegica</name>
    <dbReference type="NCBI Taxonomy" id="48144"/>
    <lineage>
        <taxon>Eukaryota</taxon>
        <taxon>Metazoa</taxon>
        <taxon>Ecdysozoa</taxon>
        <taxon>Arthropoda</taxon>
        <taxon>Crustacea</taxon>
        <taxon>Multicrustacea</taxon>
        <taxon>Malacostraca</taxon>
        <taxon>Eumalacostraca</taxon>
        <taxon>Eucarida</taxon>
        <taxon>Euphausiacea</taxon>
        <taxon>Euphausiidae</taxon>
        <taxon>Meganyctiphanes</taxon>
    </lineage>
</organism>
<dbReference type="InterPro" id="IPR019734">
    <property type="entry name" value="TPR_rpt"/>
</dbReference>
<dbReference type="InterPro" id="IPR044421">
    <property type="entry name" value="SMYD4_SET"/>
</dbReference>
<dbReference type="Gene3D" id="1.10.220.160">
    <property type="match status" value="1"/>
</dbReference>
<dbReference type="GO" id="GO:0032259">
    <property type="term" value="P:methylation"/>
    <property type="evidence" value="ECO:0007669"/>
    <property type="project" value="UniProtKB-KW"/>
</dbReference>
<dbReference type="InterPro" id="IPR046341">
    <property type="entry name" value="SET_dom_sf"/>
</dbReference>
<comment type="caution">
    <text evidence="6">The sequence shown here is derived from an EMBL/GenBank/DDBJ whole genome shotgun (WGS) entry which is preliminary data.</text>
</comment>
<dbReference type="Gene3D" id="2.170.270.10">
    <property type="entry name" value="SET domain"/>
    <property type="match status" value="1"/>
</dbReference>
<dbReference type="Proteomes" id="UP001497623">
    <property type="component" value="Unassembled WGS sequence"/>
</dbReference>
<dbReference type="GO" id="GO:0008170">
    <property type="term" value="F:N-methyltransferase activity"/>
    <property type="evidence" value="ECO:0007669"/>
    <property type="project" value="UniProtKB-ARBA"/>
</dbReference>
<dbReference type="PANTHER" id="PTHR46165:SF6">
    <property type="entry name" value="SET AND MYND DOMAIN-CONTAINING PROTEIN 4-LIKE PROTEIN"/>
    <property type="match status" value="1"/>
</dbReference>
<dbReference type="CDD" id="cd10536">
    <property type="entry name" value="SET_SMYD4"/>
    <property type="match status" value="1"/>
</dbReference>
<reference evidence="6 7" key="1">
    <citation type="submission" date="2024-05" db="EMBL/GenBank/DDBJ databases">
        <authorList>
            <person name="Wallberg A."/>
        </authorList>
    </citation>
    <scope>NUCLEOTIDE SEQUENCE [LARGE SCALE GENOMIC DNA]</scope>
</reference>
<dbReference type="PROSITE" id="PS50005">
    <property type="entry name" value="TPR"/>
    <property type="match status" value="1"/>
</dbReference>
<keyword evidence="4" id="KW-0802">TPR repeat</keyword>
<dbReference type="GO" id="GO:0005634">
    <property type="term" value="C:nucleus"/>
    <property type="evidence" value="ECO:0007669"/>
    <property type="project" value="TreeGrafter"/>
</dbReference>
<dbReference type="PANTHER" id="PTHR46165">
    <property type="entry name" value="SET AND MYND DOMAIN-CONTAINING PROTEIN 4"/>
    <property type="match status" value="1"/>
</dbReference>
<evidence type="ECO:0000256" key="3">
    <source>
        <dbReference type="ARBA" id="ARBA00022691"/>
    </source>
</evidence>
<name>A0AAV2RCI5_MEGNR</name>
<evidence type="ECO:0000256" key="2">
    <source>
        <dbReference type="ARBA" id="ARBA00022679"/>
    </source>
</evidence>
<evidence type="ECO:0000313" key="6">
    <source>
        <dbReference type="EMBL" id="CAL4120086.1"/>
    </source>
</evidence>
<dbReference type="Pfam" id="PF00856">
    <property type="entry name" value="SET"/>
    <property type="match status" value="1"/>
</dbReference>
<dbReference type="GO" id="GO:0008757">
    <property type="term" value="F:S-adenosylmethionine-dependent methyltransferase activity"/>
    <property type="evidence" value="ECO:0007669"/>
    <property type="project" value="UniProtKB-ARBA"/>
</dbReference>
<protein>
    <recommendedName>
        <fullName evidence="5">SET domain-containing protein</fullName>
    </recommendedName>
</protein>
<accession>A0AAV2RCI5</accession>
<dbReference type="InterPro" id="IPR052097">
    <property type="entry name" value="SET-MYND_domain_protein"/>
</dbReference>
<dbReference type="SMART" id="SM00028">
    <property type="entry name" value="TPR"/>
    <property type="match status" value="2"/>
</dbReference>
<keyword evidence="2" id="KW-0808">Transferase</keyword>
<keyword evidence="3" id="KW-0949">S-adenosyl-L-methionine</keyword>
<dbReference type="GO" id="GO:0042826">
    <property type="term" value="F:histone deacetylase binding"/>
    <property type="evidence" value="ECO:0007669"/>
    <property type="project" value="TreeGrafter"/>
</dbReference>
<dbReference type="Gene3D" id="1.25.40.10">
    <property type="entry name" value="Tetratricopeptide repeat domain"/>
    <property type="match status" value="1"/>
</dbReference>
<evidence type="ECO:0000313" key="7">
    <source>
        <dbReference type="Proteomes" id="UP001497623"/>
    </source>
</evidence>